<feature type="chain" id="PRO_5025539662" evidence="6">
    <location>
        <begin position="23"/>
        <end position="520"/>
    </location>
</feature>
<keyword evidence="10" id="KW-1185">Reference proteome</keyword>
<evidence type="ECO:0000313" key="10">
    <source>
        <dbReference type="Proteomes" id="UP000476411"/>
    </source>
</evidence>
<comment type="similarity">
    <text evidence="2">Belongs to the SusD family.</text>
</comment>
<organism evidence="9 10">
    <name type="scientific">Chitinophaga agri</name>
    <dbReference type="NCBI Taxonomy" id="2703787"/>
    <lineage>
        <taxon>Bacteria</taxon>
        <taxon>Pseudomonadati</taxon>
        <taxon>Bacteroidota</taxon>
        <taxon>Chitinophagia</taxon>
        <taxon>Chitinophagales</taxon>
        <taxon>Chitinophagaceae</taxon>
        <taxon>Chitinophaga</taxon>
    </lineage>
</organism>
<sequence length="520" mass="59126">MKRTIKLSFVAGLAMFSASCSNFLDERSTTKLDESQVYSDVNLVETSLKGIYANWKAVRTDEQGLIMMMGTDEIQQGAFQMKSDAQKGGLDRYDGNLNSNLNHIANQWNIRWPMVNESAKIIKGLGTGDVTPGSREAKLLGEASFVRGFLDFQLAMYWGEIPIRDLSREGELGFRRQPLKDVWTFIIADLQRAADNCPKTNDAGRATAGAAWAMLGKAYMSAPVSTGLRDFAKAAACFEKMMADYSLVPYKDLWDYTKPNTTEAILEFQFSPVYPNNNKIQFQIGSRAVQAFFGDGCFYSGYDKVVPTQYAYSSVDSGGIWEPGDQRRFESIRYDFTYYGETPTLDPIRWEDLGNDFDELLPHVKKYEDFRTDKHADNKINNMWNSGKNIPVLRLADVKLSYAECLNELGRTPEAINIVNEVRTRAWGGVLPDERKWKTLSQDAFRTAIMDERMRELFAEDWRRIDLIRTGKFVEYVKARNKWTKLSGTIKDFNTIFPIPDTEMKLNGDITPADQNPGYN</sequence>
<evidence type="ECO:0000256" key="1">
    <source>
        <dbReference type="ARBA" id="ARBA00004442"/>
    </source>
</evidence>
<dbReference type="Proteomes" id="UP000476411">
    <property type="component" value="Chromosome"/>
</dbReference>
<keyword evidence="3 6" id="KW-0732">Signal</keyword>
<dbReference type="PROSITE" id="PS51257">
    <property type="entry name" value="PROKAR_LIPOPROTEIN"/>
    <property type="match status" value="1"/>
</dbReference>
<evidence type="ECO:0000259" key="8">
    <source>
        <dbReference type="Pfam" id="PF14322"/>
    </source>
</evidence>
<dbReference type="AlphaFoldDB" id="A0A6B9ZC33"/>
<feature type="domain" description="RagB/SusD" evidence="7">
    <location>
        <begin position="321"/>
        <end position="519"/>
    </location>
</feature>
<protein>
    <submittedName>
        <fullName evidence="9">RagB/SusD family nutrient uptake outer membrane protein</fullName>
    </submittedName>
</protein>
<dbReference type="Gene3D" id="1.25.40.390">
    <property type="match status" value="1"/>
</dbReference>
<accession>A0A6B9ZC33</accession>
<evidence type="ECO:0000259" key="7">
    <source>
        <dbReference type="Pfam" id="PF07980"/>
    </source>
</evidence>
<name>A0A6B9ZC33_9BACT</name>
<dbReference type="InterPro" id="IPR012944">
    <property type="entry name" value="SusD_RagB_dom"/>
</dbReference>
<evidence type="ECO:0000256" key="5">
    <source>
        <dbReference type="ARBA" id="ARBA00023237"/>
    </source>
</evidence>
<dbReference type="Pfam" id="PF07980">
    <property type="entry name" value="SusD_RagB"/>
    <property type="match status" value="1"/>
</dbReference>
<evidence type="ECO:0000313" key="9">
    <source>
        <dbReference type="EMBL" id="QHS59676.1"/>
    </source>
</evidence>
<gene>
    <name evidence="9" type="ORF">GWR21_08740</name>
</gene>
<feature type="signal peptide" evidence="6">
    <location>
        <begin position="1"/>
        <end position="22"/>
    </location>
</feature>
<evidence type="ECO:0000256" key="6">
    <source>
        <dbReference type="SAM" id="SignalP"/>
    </source>
</evidence>
<dbReference type="GO" id="GO:0009279">
    <property type="term" value="C:cell outer membrane"/>
    <property type="evidence" value="ECO:0007669"/>
    <property type="project" value="UniProtKB-SubCell"/>
</dbReference>
<proteinExistence type="inferred from homology"/>
<dbReference type="KEGG" id="chih:GWR21_08740"/>
<dbReference type="InterPro" id="IPR011990">
    <property type="entry name" value="TPR-like_helical_dom_sf"/>
</dbReference>
<comment type="subcellular location">
    <subcellularLocation>
        <location evidence="1">Cell outer membrane</location>
    </subcellularLocation>
</comment>
<dbReference type="RefSeq" id="WP_162331371.1">
    <property type="nucleotide sequence ID" value="NZ_CP048113.1"/>
</dbReference>
<dbReference type="InterPro" id="IPR033985">
    <property type="entry name" value="SusD-like_N"/>
</dbReference>
<dbReference type="Pfam" id="PF14322">
    <property type="entry name" value="SusD-like_3"/>
    <property type="match status" value="1"/>
</dbReference>
<reference evidence="9 10" key="1">
    <citation type="submission" date="2020-01" db="EMBL/GenBank/DDBJ databases">
        <title>Complete genome sequence of Chitinophaga sp. H33E-04 isolated from quinoa roots.</title>
        <authorList>
            <person name="Weon H.-Y."/>
            <person name="Lee S.A."/>
        </authorList>
    </citation>
    <scope>NUCLEOTIDE SEQUENCE [LARGE SCALE GENOMIC DNA]</scope>
    <source>
        <strain evidence="9 10">H33E-04</strain>
    </source>
</reference>
<keyword evidence="4" id="KW-0472">Membrane</keyword>
<evidence type="ECO:0000256" key="4">
    <source>
        <dbReference type="ARBA" id="ARBA00023136"/>
    </source>
</evidence>
<feature type="domain" description="SusD-like N-terminal" evidence="8">
    <location>
        <begin position="23"/>
        <end position="219"/>
    </location>
</feature>
<evidence type="ECO:0000256" key="2">
    <source>
        <dbReference type="ARBA" id="ARBA00006275"/>
    </source>
</evidence>
<dbReference type="SUPFAM" id="SSF48452">
    <property type="entry name" value="TPR-like"/>
    <property type="match status" value="1"/>
</dbReference>
<dbReference type="EMBL" id="CP048113">
    <property type="protein sequence ID" value="QHS59676.1"/>
    <property type="molecule type" value="Genomic_DNA"/>
</dbReference>
<keyword evidence="5" id="KW-0998">Cell outer membrane</keyword>
<evidence type="ECO:0000256" key="3">
    <source>
        <dbReference type="ARBA" id="ARBA00022729"/>
    </source>
</evidence>